<evidence type="ECO:0000313" key="2">
    <source>
        <dbReference type="Proteomes" id="UP000015106"/>
    </source>
</evidence>
<reference evidence="2" key="1">
    <citation type="journal article" date="2013" name="Nature">
        <title>Draft genome of the wheat A-genome progenitor Triticum urartu.</title>
        <authorList>
            <person name="Ling H.Q."/>
            <person name="Zhao S."/>
            <person name="Liu D."/>
            <person name="Wang J."/>
            <person name="Sun H."/>
            <person name="Zhang C."/>
            <person name="Fan H."/>
            <person name="Li D."/>
            <person name="Dong L."/>
            <person name="Tao Y."/>
            <person name="Gao C."/>
            <person name="Wu H."/>
            <person name="Li Y."/>
            <person name="Cui Y."/>
            <person name="Guo X."/>
            <person name="Zheng S."/>
            <person name="Wang B."/>
            <person name="Yu K."/>
            <person name="Liang Q."/>
            <person name="Yang W."/>
            <person name="Lou X."/>
            <person name="Chen J."/>
            <person name="Feng M."/>
            <person name="Jian J."/>
            <person name="Zhang X."/>
            <person name="Luo G."/>
            <person name="Jiang Y."/>
            <person name="Liu J."/>
            <person name="Wang Z."/>
            <person name="Sha Y."/>
            <person name="Zhang B."/>
            <person name="Wu H."/>
            <person name="Tang D."/>
            <person name="Shen Q."/>
            <person name="Xue P."/>
            <person name="Zou S."/>
            <person name="Wang X."/>
            <person name="Liu X."/>
            <person name="Wang F."/>
            <person name="Yang Y."/>
            <person name="An X."/>
            <person name="Dong Z."/>
            <person name="Zhang K."/>
            <person name="Zhang X."/>
            <person name="Luo M.C."/>
            <person name="Dvorak J."/>
            <person name="Tong Y."/>
            <person name="Wang J."/>
            <person name="Yang H."/>
            <person name="Li Z."/>
            <person name="Wang D."/>
            <person name="Zhang A."/>
            <person name="Wang J."/>
        </authorList>
    </citation>
    <scope>NUCLEOTIDE SEQUENCE</scope>
    <source>
        <strain evidence="2">cv. G1812</strain>
    </source>
</reference>
<evidence type="ECO:0000313" key="1">
    <source>
        <dbReference type="EnsemblPlants" id="TuG1812G0100002266.01.T01"/>
    </source>
</evidence>
<dbReference type="AlphaFoldDB" id="A0A8R7P1H5"/>
<dbReference type="EnsemblPlants" id="TuG1812G0100002266.01.T01">
    <property type="protein sequence ID" value="TuG1812G0100002266.01.T01"/>
    <property type="gene ID" value="TuG1812G0100002266.01"/>
</dbReference>
<name>A0A8R7P1H5_TRIUA</name>
<organism evidence="1 2">
    <name type="scientific">Triticum urartu</name>
    <name type="common">Red wild einkorn</name>
    <name type="synonym">Crithodium urartu</name>
    <dbReference type="NCBI Taxonomy" id="4572"/>
    <lineage>
        <taxon>Eukaryota</taxon>
        <taxon>Viridiplantae</taxon>
        <taxon>Streptophyta</taxon>
        <taxon>Embryophyta</taxon>
        <taxon>Tracheophyta</taxon>
        <taxon>Spermatophyta</taxon>
        <taxon>Magnoliopsida</taxon>
        <taxon>Liliopsida</taxon>
        <taxon>Poales</taxon>
        <taxon>Poaceae</taxon>
        <taxon>BOP clade</taxon>
        <taxon>Pooideae</taxon>
        <taxon>Triticodae</taxon>
        <taxon>Triticeae</taxon>
        <taxon>Triticinae</taxon>
        <taxon>Triticum</taxon>
    </lineage>
</organism>
<proteinExistence type="predicted"/>
<dbReference type="Gramene" id="TuG1812G0100002266.01.T01">
    <property type="protein sequence ID" value="TuG1812G0100002266.01.T01"/>
    <property type="gene ID" value="TuG1812G0100002266.01"/>
</dbReference>
<dbReference type="Proteomes" id="UP000015106">
    <property type="component" value="Chromosome 1"/>
</dbReference>
<reference evidence="1" key="2">
    <citation type="submission" date="2018-03" db="EMBL/GenBank/DDBJ databases">
        <title>The Triticum urartu genome reveals the dynamic nature of wheat genome evolution.</title>
        <authorList>
            <person name="Ling H."/>
            <person name="Ma B."/>
            <person name="Shi X."/>
            <person name="Liu H."/>
            <person name="Dong L."/>
            <person name="Sun H."/>
            <person name="Cao Y."/>
            <person name="Gao Q."/>
            <person name="Zheng S."/>
            <person name="Li Y."/>
            <person name="Yu Y."/>
            <person name="Du H."/>
            <person name="Qi M."/>
            <person name="Li Y."/>
            <person name="Yu H."/>
            <person name="Cui Y."/>
            <person name="Wang N."/>
            <person name="Chen C."/>
            <person name="Wu H."/>
            <person name="Zhao Y."/>
            <person name="Zhang J."/>
            <person name="Li Y."/>
            <person name="Zhou W."/>
            <person name="Zhang B."/>
            <person name="Hu W."/>
            <person name="Eijk M."/>
            <person name="Tang J."/>
            <person name="Witsenboer H."/>
            <person name="Zhao S."/>
            <person name="Li Z."/>
            <person name="Zhang A."/>
            <person name="Wang D."/>
            <person name="Liang C."/>
        </authorList>
    </citation>
    <scope>NUCLEOTIDE SEQUENCE [LARGE SCALE GENOMIC DNA]</scope>
    <source>
        <strain evidence="1">cv. G1812</strain>
    </source>
</reference>
<accession>A0A8R7P1H5</accession>
<protein>
    <submittedName>
        <fullName evidence="1">Uncharacterized protein</fullName>
    </submittedName>
</protein>
<reference evidence="1" key="3">
    <citation type="submission" date="2022-06" db="UniProtKB">
        <authorList>
            <consortium name="EnsemblPlants"/>
        </authorList>
    </citation>
    <scope>IDENTIFICATION</scope>
</reference>
<keyword evidence="2" id="KW-1185">Reference proteome</keyword>
<sequence length="349" mass="39523">MPFLSLAPCLPPLAIALSPPSSFRRHHTHREERELLALDPLGASCNSRPRDPPTMTSYAPCSSLSCVPRCLLLRRCASSPLRRRRRRPSRRTFVAGRPPASPVYAPCILDLPGAPVDADVPWFPSVLSVLSLEHSTTASDLLQPLSDSSLLLLFCFCCCISGRPRRSQMTEPVGSCDACCCRCFPSSNEHTSTEGHQDRPGFAKYNAVGAPPSLMLEHARLRGFTKYHDAPRRVRVRQVDVALVQLRCRDRDRRNRPCNAMPSTSTGDSNIYEPCTTTAAVILTRNVYHYRREYLYRRHVPLLPLPSREQLLPLRTRTARECFLGRYNHRDDARERMNACWMRCTLCLH</sequence>